<protein>
    <submittedName>
        <fullName evidence="3">Putative glycosyltransferase</fullName>
        <ecNumber evidence="3">2.4.-.-</ecNumber>
    </submittedName>
</protein>
<reference evidence="3 4" key="1">
    <citation type="journal article" date="2014" name="Genome Announc.">
        <title>Complete Genome Sequence of Amino Acid-Utilizing Eubacterium acidaminophilum al-2 (DSM 3953).</title>
        <authorList>
            <person name="Poehlein A."/>
            <person name="Andreesen J.R."/>
            <person name="Daniel R."/>
        </authorList>
    </citation>
    <scope>NUCLEOTIDE SEQUENCE [LARGE SCALE GENOMIC DNA]</scope>
    <source>
        <strain evidence="3 4">DSM 3953</strain>
    </source>
</reference>
<dbReference type="InterPro" id="IPR001296">
    <property type="entry name" value="Glyco_trans_1"/>
</dbReference>
<proteinExistence type="predicted"/>
<evidence type="ECO:0000313" key="4">
    <source>
        <dbReference type="Proteomes" id="UP000019591"/>
    </source>
</evidence>
<dbReference type="HOGENOM" id="CLU_009583_2_2_9"/>
<dbReference type="Pfam" id="PF13439">
    <property type="entry name" value="Glyco_transf_4"/>
    <property type="match status" value="1"/>
</dbReference>
<organism evidence="3 4">
    <name type="scientific">Peptoclostridium acidaminophilum DSM 3953</name>
    <dbReference type="NCBI Taxonomy" id="1286171"/>
    <lineage>
        <taxon>Bacteria</taxon>
        <taxon>Bacillati</taxon>
        <taxon>Bacillota</taxon>
        <taxon>Clostridia</taxon>
        <taxon>Peptostreptococcales</taxon>
        <taxon>Peptoclostridiaceae</taxon>
        <taxon>Peptoclostridium</taxon>
    </lineage>
</organism>
<keyword evidence="3" id="KW-0328">Glycosyltransferase</keyword>
<dbReference type="eggNOG" id="COG0297">
    <property type="taxonomic scope" value="Bacteria"/>
</dbReference>
<dbReference type="AlphaFoldDB" id="W8TGW7"/>
<dbReference type="InterPro" id="IPR028098">
    <property type="entry name" value="Glyco_trans_4-like_N"/>
</dbReference>
<dbReference type="STRING" id="1286171.EAL2_c01050"/>
<dbReference type="PATRIC" id="fig|1286171.3.peg.75"/>
<feature type="domain" description="Glycosyl transferase family 1" evidence="1">
    <location>
        <begin position="241"/>
        <end position="395"/>
    </location>
</feature>
<keyword evidence="3" id="KW-0808">Transferase</keyword>
<dbReference type="EC" id="2.4.-.-" evidence="3"/>
<evidence type="ECO:0000259" key="2">
    <source>
        <dbReference type="Pfam" id="PF13439"/>
    </source>
</evidence>
<name>W8TGW7_PEPAC</name>
<dbReference type="PANTHER" id="PTHR45947:SF3">
    <property type="entry name" value="SULFOQUINOVOSYL TRANSFERASE SQD2"/>
    <property type="match status" value="1"/>
</dbReference>
<dbReference type="PANTHER" id="PTHR45947">
    <property type="entry name" value="SULFOQUINOVOSYL TRANSFERASE SQD2"/>
    <property type="match status" value="1"/>
</dbReference>
<keyword evidence="4" id="KW-1185">Reference proteome</keyword>
<gene>
    <name evidence="3" type="ORF">EAL2_c01050</name>
</gene>
<sequence length="417" mass="47150">MSTGKLYLVLARLQKRYLEVNHVRVLLVNHFPLEGSGSGIYTKNLAMQLVKKGHEVCVIAPDHQEVQMKGCEVRTIIFSDGKNCCYEVDFNFPCFTTHPKSYLTFYELSEFQINRYVDVFEKAMKEAVEEFVPDIIHCQHLWIAPYCASKLGVPYVVTAHGTDIKGFCRDERYHPYALEGAKNAAAVITISKQVDADVEKYYGVESGRRRLILNGFDEEIFRPRDLNRSDVLKSLNLNTDYEYVVSFVGKLTDFKGVDVLIRAAKIYSQEIQNVITLIVGNGEKYDELVKLRDDLDVKNVYFLGHRDQDVVSEIYSIADVSVVPSRNEPFGLVAIEALACGTPVVATNQGGLVDFIDETIGSLVPVEDDIALGEAIEAEILSPSKSERRQRAARKAMEYFSWDRVVDDVVRLYTDVL</sequence>
<dbReference type="InterPro" id="IPR050194">
    <property type="entry name" value="Glycosyltransferase_grp1"/>
</dbReference>
<dbReference type="SUPFAM" id="SSF53756">
    <property type="entry name" value="UDP-Glycosyltransferase/glycogen phosphorylase"/>
    <property type="match status" value="1"/>
</dbReference>
<accession>W8TGW7</accession>
<dbReference type="Proteomes" id="UP000019591">
    <property type="component" value="Chromosome"/>
</dbReference>
<dbReference type="EMBL" id="CP007452">
    <property type="protein sequence ID" value="AHM55442.1"/>
    <property type="molecule type" value="Genomic_DNA"/>
</dbReference>
<dbReference type="GO" id="GO:0016757">
    <property type="term" value="F:glycosyltransferase activity"/>
    <property type="evidence" value="ECO:0007669"/>
    <property type="project" value="UniProtKB-KW"/>
</dbReference>
<dbReference type="Gene3D" id="3.40.50.2000">
    <property type="entry name" value="Glycogen Phosphorylase B"/>
    <property type="match status" value="2"/>
</dbReference>
<dbReference type="KEGG" id="eac:EAL2_c01050"/>
<evidence type="ECO:0000313" key="3">
    <source>
        <dbReference type="EMBL" id="AHM55442.1"/>
    </source>
</evidence>
<feature type="domain" description="Glycosyltransferase subfamily 4-like N-terminal" evidence="2">
    <location>
        <begin position="36"/>
        <end position="219"/>
    </location>
</feature>
<evidence type="ECO:0000259" key="1">
    <source>
        <dbReference type="Pfam" id="PF00534"/>
    </source>
</evidence>
<dbReference type="CDD" id="cd03801">
    <property type="entry name" value="GT4_PimA-like"/>
    <property type="match status" value="1"/>
</dbReference>
<dbReference type="Pfam" id="PF00534">
    <property type="entry name" value="Glycos_transf_1"/>
    <property type="match status" value="1"/>
</dbReference>